<accession>A0A165C8V0</accession>
<keyword evidence="3" id="KW-1185">Reference proteome</keyword>
<dbReference type="PRINTS" id="PR00469">
    <property type="entry name" value="PNDRDTASEII"/>
</dbReference>
<dbReference type="InParanoid" id="A0A165C8V0"/>
<protein>
    <submittedName>
        <fullName evidence="2">FAD/NAD(P)-binding domain-containing protein</fullName>
    </submittedName>
</protein>
<dbReference type="EMBL" id="KV424178">
    <property type="protein sequence ID" value="KZT50416.1"/>
    <property type="molecule type" value="Genomic_DNA"/>
</dbReference>
<dbReference type="AlphaFoldDB" id="A0A165C8V0"/>
<sequence length="380" mass="40875">MSTTAPTLNGVHAAKPNIVVLGGSYVGSKAVEFLAAAMHTTYKVVLVEKNSHFQHLFAFPRFAVIPGYEHMAFVPYKVEPFLNPNMPPGFDRGILDSITGPTPADAIEIIQASATEVLPDKVLLKPGEGSSAPNEIPYEYLVIATGTRLPPPGTLHVEGKVAGTQYFQEYQEQVKNASNIAIIGGGAIGVQMTTDIKEYYPDKHITLIHSRAHLMNKFHPKMHEVTMERCKELGIDIILEDRVKVPPAGFPVGKGEFTIELQSGKSVKADFAIMCTGQIPLSDFLRDLSPTSIKSNGHIHVKPTLQLGDSKYPNIFAIGDVADTGAQKAARPGFAQAMTVAQNIKTLSEAHGGPVGTLAEYKGGPPAIHLTLGFVSPRHA</sequence>
<dbReference type="PANTHER" id="PTHR43735:SF11">
    <property type="entry name" value="HYPOTHETICAL OXIDOREDUCTASE (EUROFUNG)"/>
    <property type="match status" value="1"/>
</dbReference>
<reference evidence="2 3" key="1">
    <citation type="journal article" date="2016" name="Mol. Biol. Evol.">
        <title>Comparative Genomics of Early-Diverging Mushroom-Forming Fungi Provides Insights into the Origins of Lignocellulose Decay Capabilities.</title>
        <authorList>
            <person name="Nagy L.G."/>
            <person name="Riley R."/>
            <person name="Tritt A."/>
            <person name="Adam C."/>
            <person name="Daum C."/>
            <person name="Floudas D."/>
            <person name="Sun H."/>
            <person name="Yadav J.S."/>
            <person name="Pangilinan J."/>
            <person name="Larsson K.H."/>
            <person name="Matsuura K."/>
            <person name="Barry K."/>
            <person name="Labutti K."/>
            <person name="Kuo R."/>
            <person name="Ohm R.A."/>
            <person name="Bhattacharya S.S."/>
            <person name="Shirouzu T."/>
            <person name="Yoshinaga Y."/>
            <person name="Martin F.M."/>
            <person name="Grigoriev I.V."/>
            <person name="Hibbett D.S."/>
        </authorList>
    </citation>
    <scope>NUCLEOTIDE SEQUENCE [LARGE SCALE GENOMIC DNA]</scope>
    <source>
        <strain evidence="2 3">HHB12733</strain>
    </source>
</reference>
<evidence type="ECO:0000259" key="1">
    <source>
        <dbReference type="Pfam" id="PF07992"/>
    </source>
</evidence>
<dbReference type="GO" id="GO:0005737">
    <property type="term" value="C:cytoplasm"/>
    <property type="evidence" value="ECO:0007669"/>
    <property type="project" value="TreeGrafter"/>
</dbReference>
<dbReference type="SUPFAM" id="SSF51905">
    <property type="entry name" value="FAD/NAD(P)-binding domain"/>
    <property type="match status" value="1"/>
</dbReference>
<dbReference type="STRING" id="1353952.A0A165C8V0"/>
<dbReference type="Proteomes" id="UP000076842">
    <property type="component" value="Unassembled WGS sequence"/>
</dbReference>
<dbReference type="PANTHER" id="PTHR43735">
    <property type="entry name" value="APOPTOSIS-INDUCING FACTOR 1"/>
    <property type="match status" value="1"/>
</dbReference>
<dbReference type="GO" id="GO:0004174">
    <property type="term" value="F:electron-transferring-flavoprotein dehydrogenase activity"/>
    <property type="evidence" value="ECO:0007669"/>
    <property type="project" value="TreeGrafter"/>
</dbReference>
<evidence type="ECO:0000313" key="3">
    <source>
        <dbReference type="Proteomes" id="UP000076842"/>
    </source>
</evidence>
<name>A0A165C8V0_9BASI</name>
<organism evidence="2 3">
    <name type="scientific">Calocera cornea HHB12733</name>
    <dbReference type="NCBI Taxonomy" id="1353952"/>
    <lineage>
        <taxon>Eukaryota</taxon>
        <taxon>Fungi</taxon>
        <taxon>Dikarya</taxon>
        <taxon>Basidiomycota</taxon>
        <taxon>Agaricomycotina</taxon>
        <taxon>Dacrymycetes</taxon>
        <taxon>Dacrymycetales</taxon>
        <taxon>Dacrymycetaceae</taxon>
        <taxon>Calocera</taxon>
    </lineage>
</organism>
<evidence type="ECO:0000313" key="2">
    <source>
        <dbReference type="EMBL" id="KZT50416.1"/>
    </source>
</evidence>
<dbReference type="GO" id="GO:0050660">
    <property type="term" value="F:flavin adenine dinucleotide binding"/>
    <property type="evidence" value="ECO:0007669"/>
    <property type="project" value="TreeGrafter"/>
</dbReference>
<dbReference type="InterPro" id="IPR036188">
    <property type="entry name" value="FAD/NAD-bd_sf"/>
</dbReference>
<proteinExistence type="predicted"/>
<dbReference type="InterPro" id="IPR023753">
    <property type="entry name" value="FAD/NAD-binding_dom"/>
</dbReference>
<dbReference type="PRINTS" id="PR00368">
    <property type="entry name" value="FADPNR"/>
</dbReference>
<gene>
    <name evidence="2" type="ORF">CALCODRAFT_444647</name>
</gene>
<dbReference type="Pfam" id="PF07992">
    <property type="entry name" value="Pyr_redox_2"/>
    <property type="match status" value="1"/>
</dbReference>
<dbReference type="Gene3D" id="3.50.50.100">
    <property type="match status" value="1"/>
</dbReference>
<dbReference type="OrthoDB" id="202203at2759"/>
<feature type="domain" description="FAD/NAD(P)-binding" evidence="1">
    <location>
        <begin position="17"/>
        <end position="329"/>
    </location>
</feature>